<dbReference type="EMBL" id="GG666461">
    <property type="protein sequence ID" value="EEN68753.1"/>
    <property type="molecule type" value="Genomic_DNA"/>
</dbReference>
<reference evidence="2" key="1">
    <citation type="journal article" date="2008" name="Nature">
        <title>The amphioxus genome and the evolution of the chordate karyotype.</title>
        <authorList>
            <consortium name="US DOE Joint Genome Institute (JGI-PGF)"/>
            <person name="Putnam N.H."/>
            <person name="Butts T."/>
            <person name="Ferrier D.E.K."/>
            <person name="Furlong R.F."/>
            <person name="Hellsten U."/>
            <person name="Kawashima T."/>
            <person name="Robinson-Rechavi M."/>
            <person name="Shoguchi E."/>
            <person name="Terry A."/>
            <person name="Yu J.-K."/>
            <person name="Benito-Gutierrez E.L."/>
            <person name="Dubchak I."/>
            <person name="Garcia-Fernandez J."/>
            <person name="Gibson-Brown J.J."/>
            <person name="Grigoriev I.V."/>
            <person name="Horton A.C."/>
            <person name="de Jong P.J."/>
            <person name="Jurka J."/>
            <person name="Kapitonov V.V."/>
            <person name="Kohara Y."/>
            <person name="Kuroki Y."/>
            <person name="Lindquist E."/>
            <person name="Lucas S."/>
            <person name="Osoegawa K."/>
            <person name="Pennacchio L.A."/>
            <person name="Salamov A.A."/>
            <person name="Satou Y."/>
            <person name="Sauka-Spengler T."/>
            <person name="Schmutz J."/>
            <person name="Shin-I T."/>
            <person name="Toyoda A."/>
            <person name="Bronner-Fraser M."/>
            <person name="Fujiyama A."/>
            <person name="Holland L.Z."/>
            <person name="Holland P.W.H."/>
            <person name="Satoh N."/>
            <person name="Rokhsar D.S."/>
        </authorList>
    </citation>
    <scope>NUCLEOTIDE SEQUENCE [LARGE SCALE GENOMIC DNA]</scope>
    <source>
        <strain evidence="2">S238N-H82</strain>
        <tissue evidence="2">Testes</tissue>
    </source>
</reference>
<organism>
    <name type="scientific">Branchiostoma floridae</name>
    <name type="common">Florida lancelet</name>
    <name type="synonym">Amphioxus</name>
    <dbReference type="NCBI Taxonomy" id="7739"/>
    <lineage>
        <taxon>Eukaryota</taxon>
        <taxon>Metazoa</taxon>
        <taxon>Chordata</taxon>
        <taxon>Cephalochordata</taxon>
        <taxon>Leptocardii</taxon>
        <taxon>Amphioxiformes</taxon>
        <taxon>Branchiostomatidae</taxon>
        <taxon>Branchiostoma</taxon>
    </lineage>
</organism>
<evidence type="ECO:0000313" key="2">
    <source>
        <dbReference type="EMBL" id="EEN68753.1"/>
    </source>
</evidence>
<name>C3XT20_BRAFL</name>
<accession>C3XT20</accession>
<sequence length="321" mass="37062">MGPLRERKRVKNPTLIGRHAIRDEWIAFRQRYQSFGGALQFRGHVPKQLLRVILTWSSWRTSSRCSTAGHSHQNENRAAPRSHHELPLQGHLKLTIQSKSYKILSLDSQSCGLIKREHTQQTNFKDVRYPTDGPKGFQHFKMGRVRSLVRWLNQAEVLQIWQIFQSWDRVGPTEAPTVRGRNLDDEESAVPGDLRSLLEKEQENPEIYHDRAKEGIVYLDATDWMRGQERWKGLHKTWTQLNERVFEKLNLHAVLTDRWSTNGLSVASLTVNKLMVELHKHSVDIPSKSKKDDLVRLLTDVLNSNQTTCQGGGKPDSRTTL</sequence>
<dbReference type="AlphaFoldDB" id="C3XT20"/>
<evidence type="ECO:0000256" key="1">
    <source>
        <dbReference type="SAM" id="MobiDB-lite"/>
    </source>
</evidence>
<feature type="region of interest" description="Disordered" evidence="1">
    <location>
        <begin position="65"/>
        <end position="84"/>
    </location>
</feature>
<dbReference type="InParanoid" id="C3XT20"/>
<proteinExistence type="predicted"/>
<gene>
    <name evidence="2" type="ORF">BRAFLDRAFT_97276</name>
</gene>
<protein>
    <submittedName>
        <fullName evidence="2">Uncharacterized protein</fullName>
    </submittedName>
</protein>